<proteinExistence type="predicted"/>
<feature type="region of interest" description="Disordered" evidence="2">
    <location>
        <begin position="1"/>
        <end position="110"/>
    </location>
</feature>
<feature type="repeat" description="Hemopexin" evidence="1">
    <location>
        <begin position="105"/>
        <end position="153"/>
    </location>
</feature>
<dbReference type="InterPro" id="IPR018487">
    <property type="entry name" value="Hemopexin-like_repeat"/>
</dbReference>
<dbReference type="OrthoDB" id="406838at2759"/>
<reference evidence="4" key="1">
    <citation type="submission" date="2020-01" db="EMBL/GenBank/DDBJ databases">
        <title>Draft genome sequence of the Termite Coptotermes fromosanus.</title>
        <authorList>
            <person name="Itakura S."/>
            <person name="Yosikawa Y."/>
            <person name="Umezawa K."/>
        </authorList>
    </citation>
    <scope>NUCLEOTIDE SEQUENCE [LARGE SCALE GENOMIC DNA]</scope>
</reference>
<name>A0A6L2PDE5_COPFO</name>
<evidence type="ECO:0000256" key="1">
    <source>
        <dbReference type="PROSITE-ProRule" id="PRU01011"/>
    </source>
</evidence>
<evidence type="ECO:0000313" key="3">
    <source>
        <dbReference type="EMBL" id="GFG30589.1"/>
    </source>
</evidence>
<accession>A0A6L2PDE5</accession>
<dbReference type="EMBL" id="BLKM01000235">
    <property type="protein sequence ID" value="GFG30589.1"/>
    <property type="molecule type" value="Genomic_DNA"/>
</dbReference>
<evidence type="ECO:0000313" key="4">
    <source>
        <dbReference type="Proteomes" id="UP000502823"/>
    </source>
</evidence>
<organism evidence="3 4">
    <name type="scientific">Coptotermes formosanus</name>
    <name type="common">Formosan subterranean termite</name>
    <dbReference type="NCBI Taxonomy" id="36987"/>
    <lineage>
        <taxon>Eukaryota</taxon>
        <taxon>Metazoa</taxon>
        <taxon>Ecdysozoa</taxon>
        <taxon>Arthropoda</taxon>
        <taxon>Hexapoda</taxon>
        <taxon>Insecta</taxon>
        <taxon>Pterygota</taxon>
        <taxon>Neoptera</taxon>
        <taxon>Polyneoptera</taxon>
        <taxon>Dictyoptera</taxon>
        <taxon>Blattodea</taxon>
        <taxon>Blattoidea</taxon>
        <taxon>Termitoidae</taxon>
        <taxon>Rhinotermitidae</taxon>
        <taxon>Coptotermes</taxon>
    </lineage>
</organism>
<dbReference type="AlphaFoldDB" id="A0A6L2PDE5"/>
<dbReference type="Proteomes" id="UP000502823">
    <property type="component" value="Unassembled WGS sequence"/>
</dbReference>
<dbReference type="Gene3D" id="2.110.10.10">
    <property type="entry name" value="Hemopexin-like domain"/>
    <property type="match status" value="1"/>
</dbReference>
<dbReference type="SUPFAM" id="SSF50923">
    <property type="entry name" value="Hemopexin-like domain"/>
    <property type="match status" value="1"/>
</dbReference>
<dbReference type="PROSITE" id="PS51642">
    <property type="entry name" value="HEMOPEXIN_2"/>
    <property type="match status" value="1"/>
</dbReference>
<feature type="non-terminal residue" evidence="3">
    <location>
        <position position="175"/>
    </location>
</feature>
<feature type="compositionally biased region" description="Basic and acidic residues" evidence="2">
    <location>
        <begin position="90"/>
        <end position="107"/>
    </location>
</feature>
<comment type="caution">
    <text evidence="3">The sequence shown here is derived from an EMBL/GenBank/DDBJ whole genome shotgun (WGS) entry which is preliminary data.</text>
</comment>
<feature type="compositionally biased region" description="Pro residues" evidence="2">
    <location>
        <begin position="35"/>
        <end position="75"/>
    </location>
</feature>
<keyword evidence="4" id="KW-1185">Reference proteome</keyword>
<dbReference type="InterPro" id="IPR036375">
    <property type="entry name" value="Hemopexin-like_dom_sf"/>
</dbReference>
<evidence type="ECO:0000256" key="2">
    <source>
        <dbReference type="SAM" id="MobiDB-lite"/>
    </source>
</evidence>
<dbReference type="InParanoid" id="A0A6L2PDE5"/>
<sequence>MNTYCEEGFKSGLKNDRKTWETIPEYTPQPSDYPTYPPDQPRPPPEPPRQPPEPPRQPPEPPRQPPEPPNQPPQTPRQTLRRPDPVPPGHPEKPPKKPNREHGKPDTCDTSYDAISVIRREAFIFKGRYICGIWDNGLYPGYPAETHRMWNDLPKNYTHIDAMYERGDKKIVFFI</sequence>
<gene>
    <name evidence="3" type="ORF">Cfor_01850</name>
</gene>
<feature type="compositionally biased region" description="Basic and acidic residues" evidence="2">
    <location>
        <begin position="7"/>
        <end position="20"/>
    </location>
</feature>
<protein>
    <submittedName>
        <fullName evidence="3">Uncharacterized protein</fullName>
    </submittedName>
</protein>